<reference evidence="2" key="1">
    <citation type="submission" date="2020-03" db="EMBL/GenBank/DDBJ databases">
        <title>Draft sequencing of Paenibacilllus sp. S3N08.</title>
        <authorList>
            <person name="Kim D.-U."/>
        </authorList>
    </citation>
    <scope>NUCLEOTIDE SEQUENCE</scope>
    <source>
        <strain evidence="2">S3N08</strain>
    </source>
</reference>
<organism evidence="2 3">
    <name type="scientific">Paenibacillus agricola</name>
    <dbReference type="NCBI Taxonomy" id="2716264"/>
    <lineage>
        <taxon>Bacteria</taxon>
        <taxon>Bacillati</taxon>
        <taxon>Bacillota</taxon>
        <taxon>Bacilli</taxon>
        <taxon>Bacillales</taxon>
        <taxon>Paenibacillaceae</taxon>
        <taxon>Paenibacillus</taxon>
    </lineage>
</organism>
<dbReference type="EMBL" id="JAAOIW010000006">
    <property type="protein sequence ID" value="NHN31831.1"/>
    <property type="molecule type" value="Genomic_DNA"/>
</dbReference>
<dbReference type="Proteomes" id="UP001165962">
    <property type="component" value="Unassembled WGS sequence"/>
</dbReference>
<protein>
    <submittedName>
        <fullName evidence="2">DUF3889 domain-containing protein</fullName>
    </submittedName>
</protein>
<dbReference type="Pfam" id="PF13028">
    <property type="entry name" value="DUF3889"/>
    <property type="match status" value="1"/>
</dbReference>
<feature type="signal peptide" evidence="1">
    <location>
        <begin position="1"/>
        <end position="20"/>
    </location>
</feature>
<dbReference type="Gene3D" id="3.10.450.390">
    <property type="entry name" value="Protein of unknown function DUF3889"/>
    <property type="match status" value="1"/>
</dbReference>
<keyword evidence="3" id="KW-1185">Reference proteome</keyword>
<feature type="chain" id="PRO_5047346822" evidence="1">
    <location>
        <begin position="21"/>
        <end position="103"/>
    </location>
</feature>
<comment type="caution">
    <text evidence="2">The sequence shown here is derived from an EMBL/GenBank/DDBJ whole genome shotgun (WGS) entry which is preliminary data.</text>
</comment>
<gene>
    <name evidence="2" type="ORF">G9U52_18505</name>
</gene>
<proteinExistence type="predicted"/>
<keyword evidence="1" id="KW-0732">Signal</keyword>
<evidence type="ECO:0000313" key="3">
    <source>
        <dbReference type="Proteomes" id="UP001165962"/>
    </source>
</evidence>
<evidence type="ECO:0000256" key="1">
    <source>
        <dbReference type="SAM" id="SignalP"/>
    </source>
</evidence>
<sequence length="103" mass="11489">MKLLMLLLILLAFVTSSVLAAPAPSPSYAKWSKQALEAAQKEYHASIVDYLHVGRTDIAEDIAEEKFKLWLRNEGGEFGVFVTIRFNPSTEQVLQTSFKKASS</sequence>
<name>A0ABX0J932_9BACL</name>
<evidence type="ECO:0000313" key="2">
    <source>
        <dbReference type="EMBL" id="NHN31831.1"/>
    </source>
</evidence>
<accession>A0ABX0J932</accession>
<dbReference type="InterPro" id="IPR024987">
    <property type="entry name" value="DUF3889"/>
</dbReference>